<reference evidence="4" key="2">
    <citation type="submission" date="2021-04" db="EMBL/GenBank/DDBJ databases">
        <authorList>
            <person name="Gilroy R."/>
        </authorList>
    </citation>
    <scope>NUCLEOTIDE SEQUENCE</scope>
    <source>
        <strain evidence="4">CHK171-505</strain>
    </source>
</reference>
<dbReference type="Proteomes" id="UP000886856">
    <property type="component" value="Unassembled WGS sequence"/>
</dbReference>
<dbReference type="CDD" id="cd00093">
    <property type="entry name" value="HTH_XRE"/>
    <property type="match status" value="1"/>
</dbReference>
<evidence type="ECO:0000256" key="2">
    <source>
        <dbReference type="SAM" id="Phobius"/>
    </source>
</evidence>
<dbReference type="PROSITE" id="PS50943">
    <property type="entry name" value="HTH_CROC1"/>
    <property type="match status" value="1"/>
</dbReference>
<dbReference type="SUPFAM" id="SSF47413">
    <property type="entry name" value="lambda repressor-like DNA-binding domains"/>
    <property type="match status" value="1"/>
</dbReference>
<feature type="transmembrane region" description="Helical" evidence="2">
    <location>
        <begin position="85"/>
        <end position="102"/>
    </location>
</feature>
<sequence>MKIGERLKQGRENLNMTQQQVADIINVSRPTISNWENERSYPDLESIVILSDLYNQSLDELLREDYNVVETITNETKKSKQRKNLILVLLLIFIPLTSYLGYKNWLDLQSVNMRNVNNISMILNGDRLNQDSLALIDIDLDNHFKYSGYYVDTTPEKDVINIQLYQQFTLNKNPETNHIQIEVALPNIDMAKVNEIRLINQTGTEIKTIFVRH</sequence>
<dbReference type="SMART" id="SM00530">
    <property type="entry name" value="HTH_XRE"/>
    <property type="match status" value="1"/>
</dbReference>
<accession>A0A9D2HY68</accession>
<dbReference type="GO" id="GO:0003677">
    <property type="term" value="F:DNA binding"/>
    <property type="evidence" value="ECO:0007669"/>
    <property type="project" value="UniProtKB-KW"/>
</dbReference>
<evidence type="ECO:0000313" key="4">
    <source>
        <dbReference type="EMBL" id="HJA89540.1"/>
    </source>
</evidence>
<dbReference type="EMBL" id="DWYW01000040">
    <property type="protein sequence ID" value="HJA89540.1"/>
    <property type="molecule type" value="Genomic_DNA"/>
</dbReference>
<proteinExistence type="predicted"/>
<protein>
    <submittedName>
        <fullName evidence="4">Helix-turn-helix domain-containing protein</fullName>
    </submittedName>
</protein>
<dbReference type="Gene3D" id="1.10.260.40">
    <property type="entry name" value="lambda repressor-like DNA-binding domains"/>
    <property type="match status" value="1"/>
</dbReference>
<name>A0A9D2HY68_9LACT</name>
<dbReference type="InterPro" id="IPR001387">
    <property type="entry name" value="Cro/C1-type_HTH"/>
</dbReference>
<dbReference type="PANTHER" id="PTHR46558:SF4">
    <property type="entry name" value="DNA-BIDING PHAGE PROTEIN"/>
    <property type="match status" value="1"/>
</dbReference>
<dbReference type="AlphaFoldDB" id="A0A9D2HY68"/>
<keyword evidence="2" id="KW-0812">Transmembrane</keyword>
<evidence type="ECO:0000259" key="3">
    <source>
        <dbReference type="PROSITE" id="PS50943"/>
    </source>
</evidence>
<dbReference type="InterPro" id="IPR010982">
    <property type="entry name" value="Lambda_DNA-bd_dom_sf"/>
</dbReference>
<dbReference type="Pfam" id="PF01381">
    <property type="entry name" value="HTH_3"/>
    <property type="match status" value="1"/>
</dbReference>
<dbReference type="PANTHER" id="PTHR46558">
    <property type="entry name" value="TRACRIPTIONAL REGULATORY PROTEIN-RELATED-RELATED"/>
    <property type="match status" value="1"/>
</dbReference>
<keyword evidence="2" id="KW-1133">Transmembrane helix</keyword>
<evidence type="ECO:0000256" key="1">
    <source>
        <dbReference type="ARBA" id="ARBA00023125"/>
    </source>
</evidence>
<keyword evidence="1" id="KW-0238">DNA-binding</keyword>
<feature type="domain" description="HTH cro/C1-type" evidence="3">
    <location>
        <begin position="7"/>
        <end position="61"/>
    </location>
</feature>
<reference evidence="4" key="1">
    <citation type="journal article" date="2021" name="PeerJ">
        <title>Extensive microbial diversity within the chicken gut microbiome revealed by metagenomics and culture.</title>
        <authorList>
            <person name="Gilroy R."/>
            <person name="Ravi A."/>
            <person name="Getino M."/>
            <person name="Pursley I."/>
            <person name="Horton D.L."/>
            <person name="Alikhan N.F."/>
            <person name="Baker D."/>
            <person name="Gharbi K."/>
            <person name="Hall N."/>
            <person name="Watson M."/>
            <person name="Adriaenssens E.M."/>
            <person name="Foster-Nyarko E."/>
            <person name="Jarju S."/>
            <person name="Secka A."/>
            <person name="Antonio M."/>
            <person name="Oren A."/>
            <person name="Chaudhuri R.R."/>
            <person name="La Ragione R."/>
            <person name="Hildebrand F."/>
            <person name="Pallen M.J."/>
        </authorList>
    </citation>
    <scope>NUCLEOTIDE SEQUENCE</scope>
    <source>
        <strain evidence="4">CHK171-505</strain>
    </source>
</reference>
<evidence type="ECO:0000313" key="5">
    <source>
        <dbReference type="Proteomes" id="UP000886856"/>
    </source>
</evidence>
<gene>
    <name evidence="4" type="ORF">H9948_02005</name>
</gene>
<keyword evidence="2" id="KW-0472">Membrane</keyword>
<organism evidence="4 5">
    <name type="scientific">Candidatus Jeotgalibaca merdavium</name>
    <dbReference type="NCBI Taxonomy" id="2838627"/>
    <lineage>
        <taxon>Bacteria</taxon>
        <taxon>Bacillati</taxon>
        <taxon>Bacillota</taxon>
        <taxon>Bacilli</taxon>
        <taxon>Lactobacillales</taxon>
        <taxon>Carnobacteriaceae</taxon>
        <taxon>Jeotgalibaca</taxon>
    </lineage>
</organism>
<comment type="caution">
    <text evidence="4">The sequence shown here is derived from an EMBL/GenBank/DDBJ whole genome shotgun (WGS) entry which is preliminary data.</text>
</comment>